<dbReference type="EMBL" id="CP012672">
    <property type="protein sequence ID" value="AUX33739.1"/>
    <property type="molecule type" value="Genomic_DNA"/>
</dbReference>
<organism evidence="2 3">
    <name type="scientific">Sorangium cellulosum</name>
    <name type="common">Polyangium cellulosum</name>
    <dbReference type="NCBI Taxonomy" id="56"/>
    <lineage>
        <taxon>Bacteria</taxon>
        <taxon>Pseudomonadati</taxon>
        <taxon>Myxococcota</taxon>
        <taxon>Polyangia</taxon>
        <taxon>Polyangiales</taxon>
        <taxon>Polyangiaceae</taxon>
        <taxon>Sorangium</taxon>
    </lineage>
</organism>
<evidence type="ECO:0000256" key="1">
    <source>
        <dbReference type="SAM" id="MobiDB-lite"/>
    </source>
</evidence>
<gene>
    <name evidence="2" type="ORF">SOCE836_059030</name>
</gene>
<evidence type="ECO:0000313" key="2">
    <source>
        <dbReference type="EMBL" id="AUX33739.1"/>
    </source>
</evidence>
<accession>A0A4P2QTS8</accession>
<dbReference type="AlphaFoldDB" id="A0A4P2QTS8"/>
<evidence type="ECO:0000313" key="3">
    <source>
        <dbReference type="Proteomes" id="UP000295497"/>
    </source>
</evidence>
<dbReference type="Proteomes" id="UP000295497">
    <property type="component" value="Chromosome"/>
</dbReference>
<proteinExistence type="predicted"/>
<protein>
    <submittedName>
        <fullName evidence="2">Uncharacterized protein</fullName>
    </submittedName>
</protein>
<reference evidence="2 3" key="1">
    <citation type="submission" date="2015-09" db="EMBL/GenBank/DDBJ databases">
        <title>Sorangium comparison.</title>
        <authorList>
            <person name="Zaburannyi N."/>
            <person name="Bunk B."/>
            <person name="Overmann J."/>
            <person name="Mueller R."/>
        </authorList>
    </citation>
    <scope>NUCLEOTIDE SEQUENCE [LARGE SCALE GENOMIC DNA]</scope>
    <source>
        <strain evidence="2 3">So ce836</strain>
    </source>
</reference>
<name>A0A4P2QTS8_SORCE</name>
<feature type="region of interest" description="Disordered" evidence="1">
    <location>
        <begin position="1"/>
        <end position="20"/>
    </location>
</feature>
<sequence>MCVAIPLPPDTAQRRKGKGETPMLTTYTRWLTSDPWDTVNPERRAASPAA</sequence>